<organism evidence="2 3">
    <name type="scientific">Oryctes borbonicus</name>
    <dbReference type="NCBI Taxonomy" id="1629725"/>
    <lineage>
        <taxon>Eukaryota</taxon>
        <taxon>Metazoa</taxon>
        <taxon>Ecdysozoa</taxon>
        <taxon>Arthropoda</taxon>
        <taxon>Hexapoda</taxon>
        <taxon>Insecta</taxon>
        <taxon>Pterygota</taxon>
        <taxon>Neoptera</taxon>
        <taxon>Endopterygota</taxon>
        <taxon>Coleoptera</taxon>
        <taxon>Polyphaga</taxon>
        <taxon>Scarabaeiformia</taxon>
        <taxon>Scarabaeidae</taxon>
        <taxon>Dynastinae</taxon>
        <taxon>Oryctes</taxon>
    </lineage>
</organism>
<dbReference type="GO" id="GO:0030286">
    <property type="term" value="C:dynein complex"/>
    <property type="evidence" value="ECO:0007669"/>
    <property type="project" value="InterPro"/>
</dbReference>
<evidence type="ECO:0000313" key="2">
    <source>
        <dbReference type="EMBL" id="KRT83669.1"/>
    </source>
</evidence>
<gene>
    <name evidence="2" type="ORF">AMK59_3304</name>
</gene>
<dbReference type="PANTHER" id="PTHR45703">
    <property type="entry name" value="DYNEIN HEAVY CHAIN"/>
    <property type="match status" value="1"/>
</dbReference>
<dbReference type="InterPro" id="IPR026983">
    <property type="entry name" value="DHC"/>
</dbReference>
<dbReference type="GO" id="GO:0051959">
    <property type="term" value="F:dynein light intermediate chain binding"/>
    <property type="evidence" value="ECO:0007669"/>
    <property type="project" value="InterPro"/>
</dbReference>
<feature type="non-terminal residue" evidence="2">
    <location>
        <position position="269"/>
    </location>
</feature>
<reference evidence="2 3" key="1">
    <citation type="submission" date="2015-09" db="EMBL/GenBank/DDBJ databases">
        <title>Draft genome of the scarab beetle Oryctes borbonicus.</title>
        <authorList>
            <person name="Meyer J.M."/>
            <person name="Markov G.V."/>
            <person name="Baskaran P."/>
            <person name="Herrmann M."/>
            <person name="Sommer R.J."/>
            <person name="Roedelsperger C."/>
        </authorList>
    </citation>
    <scope>NUCLEOTIDE SEQUENCE [LARGE SCALE GENOMIC DNA]</scope>
    <source>
        <strain evidence="2">OB123</strain>
        <tissue evidence="2">Whole animal</tissue>
    </source>
</reference>
<feature type="non-terminal residue" evidence="2">
    <location>
        <position position="1"/>
    </location>
</feature>
<keyword evidence="3" id="KW-1185">Reference proteome</keyword>
<protein>
    <recommendedName>
        <fullName evidence="1">Dynein heavy chain linker domain-containing protein</fullName>
    </recommendedName>
</protein>
<dbReference type="GO" id="GO:0007018">
    <property type="term" value="P:microtubule-based movement"/>
    <property type="evidence" value="ECO:0007669"/>
    <property type="project" value="InterPro"/>
</dbReference>
<sequence>QLVRCQKSLDEFLTEKRSRFPRFLFLGDDDLLEVVGQSSQESVIQSHLKKLFAGIHSIKLDKQSNKIIDMCSLEGEVVELNKPVDVNQPVEVWLNLLVDAMQTSLKGLLNKCLADGQNLDPSNYPSQILCLADSITFTSKCEQAINSMTLPPLLATYKTQLGYYSSLELQSDSNSNSNQENNSNVLELKLKSLLLDTIHNIDVIEELIDDNVTKITDWTWQKQLRFYVKSSAGDVTVKMANAEMEYSFEYLGNGQKLVRTPLTERCFLT</sequence>
<dbReference type="PANTHER" id="PTHR45703:SF22">
    <property type="entry name" value="DYNEIN CYTOPLASMIC 2 HEAVY CHAIN 1"/>
    <property type="match status" value="1"/>
</dbReference>
<dbReference type="Pfam" id="PF08393">
    <property type="entry name" value="DHC_N2"/>
    <property type="match status" value="1"/>
</dbReference>
<dbReference type="Proteomes" id="UP000051574">
    <property type="component" value="Unassembled WGS sequence"/>
</dbReference>
<name>A0A0T6B8S8_9SCAR</name>
<accession>A0A0T6B8S8</accession>
<dbReference type="OrthoDB" id="6748594at2759"/>
<proteinExistence type="predicted"/>
<evidence type="ECO:0000313" key="3">
    <source>
        <dbReference type="Proteomes" id="UP000051574"/>
    </source>
</evidence>
<dbReference type="Gene3D" id="1.20.58.1120">
    <property type="match status" value="1"/>
</dbReference>
<comment type="caution">
    <text evidence="2">The sequence shown here is derived from an EMBL/GenBank/DDBJ whole genome shotgun (WGS) entry which is preliminary data.</text>
</comment>
<evidence type="ECO:0000259" key="1">
    <source>
        <dbReference type="Pfam" id="PF08393"/>
    </source>
</evidence>
<dbReference type="InterPro" id="IPR013602">
    <property type="entry name" value="Dynein_heavy_linker"/>
</dbReference>
<dbReference type="GO" id="GO:0045505">
    <property type="term" value="F:dynein intermediate chain binding"/>
    <property type="evidence" value="ECO:0007669"/>
    <property type="project" value="InterPro"/>
</dbReference>
<dbReference type="AlphaFoldDB" id="A0A0T6B8S8"/>
<dbReference type="FunFam" id="3.20.180.20:FF:000002">
    <property type="entry name" value="Cytoplasmic dynein heavy chain 1"/>
    <property type="match status" value="1"/>
</dbReference>
<dbReference type="EMBL" id="LJIG01009143">
    <property type="protein sequence ID" value="KRT83669.1"/>
    <property type="molecule type" value="Genomic_DNA"/>
</dbReference>
<feature type="domain" description="Dynein heavy chain linker" evidence="1">
    <location>
        <begin position="1"/>
        <end position="112"/>
    </location>
</feature>
<dbReference type="InterPro" id="IPR042228">
    <property type="entry name" value="Dynein_linker_3"/>
</dbReference>
<dbReference type="Gene3D" id="3.20.180.20">
    <property type="entry name" value="Dynein heavy chain, N-terminal domain 2"/>
    <property type="match status" value="1"/>
</dbReference>